<protein>
    <submittedName>
        <fullName evidence="2">Vacuolar protein sorting-associated protein 53 A</fullName>
    </submittedName>
</protein>
<reference evidence="2 3" key="1">
    <citation type="journal article" date="2012" name="Nucleic Acids Res.">
        <title>Sequencing of the smallest Apicomplexan genome from the human pathogen Babesia microti.</title>
        <authorList>
            <person name="Cornillot E."/>
            <person name="Hadj-Kaddour K."/>
            <person name="Dassouli A."/>
            <person name="Noel B."/>
            <person name="Ranwez V."/>
            <person name="Vacherie B."/>
            <person name="Augagneur Y."/>
            <person name="Bres V."/>
            <person name="Duclos A."/>
            <person name="Randazzo S."/>
            <person name="Carcy B."/>
            <person name="Debierre-Grockiego F."/>
            <person name="Delbecq S."/>
            <person name="Moubri-Menage K."/>
            <person name="Shams-Eldin H."/>
            <person name="Usmani-Brown S."/>
            <person name="Bringaud F."/>
            <person name="Wincker P."/>
            <person name="Vivares C.P."/>
            <person name="Schwarz R.T."/>
            <person name="Schetters T.P."/>
            <person name="Krause P.J."/>
            <person name="Gorenflot A."/>
            <person name="Berry V."/>
            <person name="Barbe V."/>
            <person name="Ben Mamoun C."/>
        </authorList>
    </citation>
    <scope>NUCLEOTIDE SEQUENCE [LARGE SCALE GENOMIC DNA]</scope>
    <source>
        <strain evidence="2 3">RI</strain>
    </source>
</reference>
<evidence type="ECO:0000313" key="3">
    <source>
        <dbReference type="Proteomes" id="UP000002899"/>
    </source>
</evidence>
<keyword evidence="3" id="KW-1185">Reference proteome</keyword>
<sequence>MAYYYNFEGLPISSVDVSDVLDTLIWDEDMEEIPLTSGHSFDPVCEALTLGAIKGFQVPDKIGNTLHSNESDTTTATTPMVESSQSHAINLLDQISKDLEPTGPIDLLHQQCSAAINKFSCDVGLYSDLISSTASKIDSSAGDLVDIYTAKVNISETILSLKRFATFLSLVTTASTYLANKDYGTIAFILLVCKNLLISLESVINIITFQKFTEYYNKFCTLTRVSIEKDLNSILNGIDLAQEYKYFKTNECCLCLDLIDTSIKCSIIEQVVDKFMDQYKQCFRGSDRESAEFSRRISWFRRNLPSVNDTEKHFPPNWNFTINFTKQFFIESSKDLETLLAKHKSPLVEADLYSMVKMCKEFELEQNETQLPNRIVIRIIPNFDILEYPIVSSDELKLEYTIESEKVDFSGHFTNCFEGYLGSWLYSQETSLNNFLLPLDNNEIIIQKNDLNVYNSAFQLFTKFRNILSLAMSVSTEQTLLEAFQMLKRVLKLYHQLLIGKWGFGDNRDFDKLCSDGGVLVGTSLYCETMFVDMENKTCQVIRDLYRPICKRHDILDIFSSFRSSIIYKVINEISTSVDIESGYFEKIAQFKAPVDNFIMDIVMICDAMLNVSRNNFPVSCYEYICNKIARYLLKSFKDGVCNFGEDFASKLSAVTVKQINLDIVLLEKYLIGMEIGEGSRNVFNKHMNEEIAFITKYFGKLQLSSC</sequence>
<dbReference type="GO" id="GO:0000938">
    <property type="term" value="C:GARP complex"/>
    <property type="evidence" value="ECO:0007669"/>
    <property type="project" value="InterPro"/>
</dbReference>
<dbReference type="PANTHER" id="PTHR12820">
    <property type="entry name" value="VACUOLAR SORTING PROTEIN 53"/>
    <property type="match status" value="1"/>
</dbReference>
<proteinExistence type="predicted"/>
<accession>I7JA29</accession>
<reference evidence="2 3" key="2">
    <citation type="journal article" date="2013" name="PLoS ONE">
        <title>Whole genome mapping and re-organization of the nuclear and mitochondrial genomes of Babesia microti isolates.</title>
        <authorList>
            <person name="Cornillot E."/>
            <person name="Dassouli A."/>
            <person name="Garg A."/>
            <person name="Pachikara N."/>
            <person name="Randazzo S."/>
            <person name="Depoix D."/>
            <person name="Carcy B."/>
            <person name="Delbecq S."/>
            <person name="Frutos R."/>
            <person name="Silva J.C."/>
            <person name="Sutton R."/>
            <person name="Krause P.J."/>
            <person name="Mamoun C.B."/>
        </authorList>
    </citation>
    <scope>NUCLEOTIDE SEQUENCE [LARGE SCALE GENOMIC DNA]</scope>
    <source>
        <strain evidence="2 3">RI</strain>
    </source>
</reference>
<name>I7JA29_BABMR</name>
<dbReference type="KEGG" id="bmic:BMR1_02g02080"/>
<dbReference type="GO" id="GO:0005829">
    <property type="term" value="C:cytosol"/>
    <property type="evidence" value="ECO:0007669"/>
    <property type="project" value="GOC"/>
</dbReference>
<dbReference type="EMBL" id="FO082872">
    <property type="protein sequence ID" value="CCF73574.1"/>
    <property type="molecule type" value="Genomic_DNA"/>
</dbReference>
<dbReference type="OrthoDB" id="10261632at2759"/>
<dbReference type="Pfam" id="PF04100">
    <property type="entry name" value="Vps53_N"/>
    <property type="match status" value="1"/>
</dbReference>
<evidence type="ECO:0000313" key="2">
    <source>
        <dbReference type="EMBL" id="CCF73574.1"/>
    </source>
</evidence>
<dbReference type="InterPro" id="IPR039766">
    <property type="entry name" value="Vps53"/>
</dbReference>
<evidence type="ECO:0000259" key="1">
    <source>
        <dbReference type="Pfam" id="PF04100"/>
    </source>
</evidence>
<dbReference type="GeneID" id="24424202"/>
<dbReference type="PANTHER" id="PTHR12820:SF0">
    <property type="entry name" value="VACUOLAR PROTEIN SORTING-ASSOCIATED PROTEIN 53 HOMOLOG"/>
    <property type="match status" value="1"/>
</dbReference>
<organism evidence="2 3">
    <name type="scientific">Babesia microti (strain RI)</name>
    <dbReference type="NCBI Taxonomy" id="1133968"/>
    <lineage>
        <taxon>Eukaryota</taxon>
        <taxon>Sar</taxon>
        <taxon>Alveolata</taxon>
        <taxon>Apicomplexa</taxon>
        <taxon>Aconoidasida</taxon>
        <taxon>Piroplasmida</taxon>
        <taxon>Babesiidae</taxon>
        <taxon>Babesia</taxon>
    </lineage>
</organism>
<dbReference type="GO" id="GO:0042147">
    <property type="term" value="P:retrograde transport, endosome to Golgi"/>
    <property type="evidence" value="ECO:0007669"/>
    <property type="project" value="InterPro"/>
</dbReference>
<dbReference type="RefSeq" id="XP_012648183.1">
    <property type="nucleotide sequence ID" value="XM_012792729.1"/>
</dbReference>
<reference evidence="2 3" key="3">
    <citation type="journal article" date="2016" name="Sci. Rep.">
        <title>Genome-wide diversity and gene expression profiling of Babesia microti isolates identify polymorphic genes that mediate host-pathogen interactions.</title>
        <authorList>
            <person name="Silva J.C."/>
            <person name="Cornillot E."/>
            <person name="McCracken C."/>
            <person name="Usmani-Brown S."/>
            <person name="Dwivedi A."/>
            <person name="Ifeonu O.O."/>
            <person name="Crabtree J."/>
            <person name="Gotia H.T."/>
            <person name="Virji A.Z."/>
            <person name="Reynes C."/>
            <person name="Colinge J."/>
            <person name="Kumar V."/>
            <person name="Lawres L."/>
            <person name="Pazzi J.E."/>
            <person name="Pablo J.V."/>
            <person name="Hung C."/>
            <person name="Brancato J."/>
            <person name="Kumari P."/>
            <person name="Orvis J."/>
            <person name="Tretina K."/>
            <person name="Chibucos M."/>
            <person name="Ott S."/>
            <person name="Sadzewicz L."/>
            <person name="Sengamalay N."/>
            <person name="Shetty A.C."/>
            <person name="Su Q."/>
            <person name="Tallon L."/>
            <person name="Fraser C.M."/>
            <person name="Frutos R."/>
            <person name="Molina D.M."/>
            <person name="Krause P.J."/>
            <person name="Ben Mamoun C."/>
        </authorList>
    </citation>
    <scope>NUCLEOTIDE SEQUENCE [LARGE SCALE GENOMIC DNA]</scope>
    <source>
        <strain evidence="2 3">RI</strain>
    </source>
</reference>
<dbReference type="VEuPathDB" id="PiroplasmaDB:BMR1_02g02080"/>
<dbReference type="InterPro" id="IPR007234">
    <property type="entry name" value="Vps53_N"/>
</dbReference>
<dbReference type="Proteomes" id="UP000002899">
    <property type="component" value="Chromosome II"/>
</dbReference>
<gene>
    <name evidence="2" type="ORF">BMR1_02g02080</name>
</gene>
<dbReference type="AlphaFoldDB" id="I7JA29"/>
<feature type="domain" description="Vps53 N-terminal" evidence="1">
    <location>
        <begin position="114"/>
        <end position="437"/>
    </location>
</feature>